<feature type="domain" description="DUF11" evidence="3">
    <location>
        <begin position="506"/>
        <end position="614"/>
    </location>
</feature>
<dbReference type="PANTHER" id="PTHR34819:SF5">
    <property type="entry name" value="CONSERVED REPEAT DOMAIN PROTEIN"/>
    <property type="match status" value="1"/>
</dbReference>
<dbReference type="Gene3D" id="2.60.40.740">
    <property type="match status" value="1"/>
</dbReference>
<protein>
    <submittedName>
        <fullName evidence="4">Putative repeat protein (TIGR01451 family)</fullName>
    </submittedName>
</protein>
<keyword evidence="2" id="KW-0732">Signal</keyword>
<feature type="domain" description="DUF11" evidence="3">
    <location>
        <begin position="232"/>
        <end position="364"/>
    </location>
</feature>
<feature type="chain" id="PRO_5017924919" evidence="2">
    <location>
        <begin position="39"/>
        <end position="946"/>
    </location>
</feature>
<evidence type="ECO:0000256" key="2">
    <source>
        <dbReference type="SAM" id="SignalP"/>
    </source>
</evidence>
<dbReference type="GO" id="GO:0005975">
    <property type="term" value="P:carbohydrate metabolic process"/>
    <property type="evidence" value="ECO:0007669"/>
    <property type="project" value="UniProtKB-ARBA"/>
</dbReference>
<dbReference type="InterPro" id="IPR047589">
    <property type="entry name" value="DUF11_rpt"/>
</dbReference>
<evidence type="ECO:0000313" key="4">
    <source>
        <dbReference type="EMBL" id="PPK93095.1"/>
    </source>
</evidence>
<reference evidence="4 5" key="1">
    <citation type="submission" date="2018-02" db="EMBL/GenBank/DDBJ databases">
        <title>Genomic Encyclopedia of Archaeal and Bacterial Type Strains, Phase II (KMG-II): from individual species to whole genera.</title>
        <authorList>
            <person name="Goeker M."/>
        </authorList>
    </citation>
    <scope>NUCLEOTIDE SEQUENCE [LARGE SCALE GENOMIC DNA]</scope>
    <source>
        <strain evidence="4 5">DSM 22857</strain>
    </source>
</reference>
<dbReference type="AlphaFoldDB" id="A0A2S6IFV1"/>
<dbReference type="InterPro" id="IPR001434">
    <property type="entry name" value="OmcB-like_DUF11"/>
</dbReference>
<dbReference type="Pfam" id="PF04122">
    <property type="entry name" value="CW_binding_2"/>
    <property type="match status" value="3"/>
</dbReference>
<dbReference type="OrthoDB" id="158862at2"/>
<dbReference type="Gene3D" id="2.60.120.260">
    <property type="entry name" value="Galactose-binding domain-like"/>
    <property type="match status" value="1"/>
</dbReference>
<name>A0A2S6IFV1_9ACTN</name>
<dbReference type="Gene3D" id="2.60.40.10">
    <property type="entry name" value="Immunoglobulins"/>
    <property type="match status" value="1"/>
</dbReference>
<dbReference type="EMBL" id="PTJD01000011">
    <property type="protein sequence ID" value="PPK93095.1"/>
    <property type="molecule type" value="Genomic_DNA"/>
</dbReference>
<dbReference type="Gene3D" id="3.40.50.12090">
    <property type="match status" value="1"/>
</dbReference>
<gene>
    <name evidence="4" type="ORF">CLV92_11111</name>
</gene>
<comment type="caution">
    <text evidence="4">The sequence shown here is derived from an EMBL/GenBank/DDBJ whole genome shotgun (WGS) entry which is preliminary data.</text>
</comment>
<dbReference type="InterPro" id="IPR051172">
    <property type="entry name" value="Chlamydia_OmcB"/>
</dbReference>
<proteinExistence type="predicted"/>
<feature type="compositionally biased region" description="Low complexity" evidence="1">
    <location>
        <begin position="470"/>
        <end position="484"/>
    </location>
</feature>
<dbReference type="Pfam" id="PF01345">
    <property type="entry name" value="DUF11"/>
    <property type="match status" value="3"/>
</dbReference>
<keyword evidence="5" id="KW-1185">Reference proteome</keyword>
<feature type="region of interest" description="Disordered" evidence="1">
    <location>
        <begin position="470"/>
        <end position="495"/>
    </location>
</feature>
<accession>A0A2S6IFV1</accession>
<dbReference type="InterPro" id="IPR013783">
    <property type="entry name" value="Ig-like_fold"/>
</dbReference>
<feature type="domain" description="DUF11" evidence="3">
    <location>
        <begin position="378"/>
        <end position="496"/>
    </location>
</feature>
<sequence>MASRKARCTPTTRPGVAAALTAALGAALLAVPAVPATAAQSPVACSSTVALVNGGFEDPIGNNNTYKLLPQADVPGWSTTASDGEIEIWRGSFTDWRGTVFAAGSGNQWAELNANMPSTLYQDVATTPGQSLRWELQHRGRLYQLNVQDVMRVLIGAPGGTLASQGTSSDGTSAWGTHSGLYTVPPGQTVTRFAFEAVSAAYNDPIQGNFLDSISFGTGACVVTETAVATPTATSTARVGDVLTYTVTARNDGGNPAQLSVLTDALPAHTTFVPGSLRSLAGGTPAVLTDGAGDDTGEYDAGTRTVRVRVGQGATASAGGSLPAGESRGFSYQVRVDAAALETTLVNDATTQFRDSLSGNTSTSTSNEASTAIEAMADLAAGITRTSTDVVAGRPVEYSATLTNAGPSTATAARLTTQLPVGVTSVTAASPGGTCAVAGTTATCDYPTVASGGTRTATVTGTVPADAVPGSAHTASAAVTSATHDPGPGDGTASTTAAVTASAGLAVSVGTATPHVRPGQSLRLSVAVTNAGPSDARTVQVRHLAPAGTTLGSAVPTTGSYDSGNGTWQIPVLAAGATATLDVTLTPSAPGTLTAVAGILSSDTADPDPGDDTGFVDVHVTAAPTPTPAPVGRLGGPDRVTTGVTVTRDAFPAPRAATAAVLATSARFADSIGGARLAGHLRAPLLLNPAEELHPAVAEELRRVVTPGGTVYLLGGESALSAQVHAAVERLDGGYRIVRVGGADRYETATAIAERLRAHGDRGPAYLASGTDFPDGLTVAALAAHSGGVVLLTDGERMPETTRAHLAVHDPTGDRVVPVGGVAARAFPAAAGRAVVGADRYDTARLLALRFTAPASAVTGARAAPAPRVVGIATGATWPDALVGAAAMSAYGGPLLLTPAGTLDPSTRRAMAGLTAGDGVRRALVFGGEDAIDPRVIDEVRGLLPR</sequence>
<dbReference type="NCBIfam" id="TIGR01451">
    <property type="entry name" value="B_ant_repeat"/>
    <property type="match status" value="2"/>
</dbReference>
<feature type="signal peptide" evidence="2">
    <location>
        <begin position="1"/>
        <end position="38"/>
    </location>
</feature>
<evidence type="ECO:0000259" key="3">
    <source>
        <dbReference type="Pfam" id="PF01345"/>
    </source>
</evidence>
<evidence type="ECO:0000256" key="1">
    <source>
        <dbReference type="SAM" id="MobiDB-lite"/>
    </source>
</evidence>
<dbReference type="RefSeq" id="WP_104433926.1">
    <property type="nucleotide sequence ID" value="NZ_PTJD01000011.1"/>
</dbReference>
<dbReference type="PANTHER" id="PTHR34819">
    <property type="entry name" value="LARGE CYSTEINE-RICH PERIPLASMIC PROTEIN OMCB"/>
    <property type="match status" value="1"/>
</dbReference>
<evidence type="ECO:0000313" key="5">
    <source>
        <dbReference type="Proteomes" id="UP000239485"/>
    </source>
</evidence>
<dbReference type="InterPro" id="IPR007253">
    <property type="entry name" value="Cell_wall-bd_2"/>
</dbReference>
<dbReference type="Proteomes" id="UP000239485">
    <property type="component" value="Unassembled WGS sequence"/>
</dbReference>
<organism evidence="4 5">
    <name type="scientific">Kineococcus xinjiangensis</name>
    <dbReference type="NCBI Taxonomy" id="512762"/>
    <lineage>
        <taxon>Bacteria</taxon>
        <taxon>Bacillati</taxon>
        <taxon>Actinomycetota</taxon>
        <taxon>Actinomycetes</taxon>
        <taxon>Kineosporiales</taxon>
        <taxon>Kineosporiaceae</taxon>
        <taxon>Kineococcus</taxon>
    </lineage>
</organism>